<feature type="domain" description="VOC" evidence="1">
    <location>
        <begin position="4"/>
        <end position="128"/>
    </location>
</feature>
<dbReference type="InterPro" id="IPR029068">
    <property type="entry name" value="Glyas_Bleomycin-R_OHBP_Dase"/>
</dbReference>
<accession>A0A5Q3Q4T5</accession>
<dbReference type="SUPFAM" id="SSF54593">
    <property type="entry name" value="Glyoxalase/Bleomycin resistance protein/Dihydroxybiphenyl dioxygenase"/>
    <property type="match status" value="1"/>
</dbReference>
<dbReference type="InterPro" id="IPR037523">
    <property type="entry name" value="VOC_core"/>
</dbReference>
<dbReference type="RefSeq" id="WP_154075443.1">
    <property type="nucleotide sequence ID" value="NZ_CP045929.1"/>
</dbReference>
<dbReference type="Pfam" id="PF00903">
    <property type="entry name" value="Glyoxalase"/>
    <property type="match status" value="1"/>
</dbReference>
<sequence length="130" mass="14306">MTPEFNAVGLIADDMHKTLAFYRLLGFDIPEEAEQQPHVEVTTASGVRLMWDSADMVRSMDPSWTPPSAGHRAALAFDCATPSEVDTTYTRLTEAGHKGHHPPWDAPWGQRYATVLDPDGTPVDLYAPLA</sequence>
<dbReference type="PANTHER" id="PTHR36503">
    <property type="entry name" value="BLR2520 PROTEIN"/>
    <property type="match status" value="1"/>
</dbReference>
<keyword evidence="3" id="KW-1185">Reference proteome</keyword>
<evidence type="ECO:0000259" key="1">
    <source>
        <dbReference type="PROSITE" id="PS51819"/>
    </source>
</evidence>
<dbReference type="Proteomes" id="UP000371041">
    <property type="component" value="Chromosome"/>
</dbReference>
<dbReference type="KEGG" id="sace:GIY23_04120"/>
<dbReference type="EMBL" id="CP045929">
    <property type="protein sequence ID" value="QGK68840.1"/>
    <property type="molecule type" value="Genomic_DNA"/>
</dbReference>
<name>A0A5Q3Q4T5_9PSEU</name>
<evidence type="ECO:0000313" key="2">
    <source>
        <dbReference type="EMBL" id="QGK68840.1"/>
    </source>
</evidence>
<gene>
    <name evidence="2" type="ORF">GIY23_04120</name>
</gene>
<reference evidence="3" key="1">
    <citation type="submission" date="2019-11" db="EMBL/GenBank/DDBJ databases">
        <title>The complete genome sequence of Saccharopolyspora sp. E2A.</title>
        <authorList>
            <person name="Zhang G."/>
        </authorList>
    </citation>
    <scope>NUCLEOTIDE SEQUENCE [LARGE SCALE GENOMIC DNA]</scope>
    <source>
        <strain evidence="3">E2A</strain>
    </source>
</reference>
<dbReference type="PANTHER" id="PTHR36503:SF3">
    <property type="entry name" value="BLR0126 PROTEIN"/>
    <property type="match status" value="1"/>
</dbReference>
<protein>
    <submittedName>
        <fullName evidence="2">Glyoxalase</fullName>
    </submittedName>
</protein>
<evidence type="ECO:0000313" key="3">
    <source>
        <dbReference type="Proteomes" id="UP000371041"/>
    </source>
</evidence>
<dbReference type="Gene3D" id="3.10.180.10">
    <property type="entry name" value="2,3-Dihydroxybiphenyl 1,2-Dioxygenase, domain 1"/>
    <property type="match status" value="1"/>
</dbReference>
<dbReference type="AlphaFoldDB" id="A0A5Q3Q4T5"/>
<organism evidence="2 3">
    <name type="scientific">Allosaccharopolyspora coralli</name>
    <dbReference type="NCBI Taxonomy" id="2665642"/>
    <lineage>
        <taxon>Bacteria</taxon>
        <taxon>Bacillati</taxon>
        <taxon>Actinomycetota</taxon>
        <taxon>Actinomycetes</taxon>
        <taxon>Pseudonocardiales</taxon>
        <taxon>Pseudonocardiaceae</taxon>
        <taxon>Allosaccharopolyspora</taxon>
    </lineage>
</organism>
<dbReference type="InterPro" id="IPR004360">
    <property type="entry name" value="Glyas_Fos-R_dOase_dom"/>
</dbReference>
<dbReference type="PROSITE" id="PS51819">
    <property type="entry name" value="VOC"/>
    <property type="match status" value="1"/>
</dbReference>
<proteinExistence type="predicted"/>